<comment type="caution">
    <text evidence="3">The sequence shown here is derived from an EMBL/GenBank/DDBJ whole genome shotgun (WGS) entry which is preliminary data.</text>
</comment>
<dbReference type="PROSITE" id="PS51913">
    <property type="entry name" value="HTH_HARE"/>
    <property type="match status" value="1"/>
</dbReference>
<dbReference type="InterPro" id="IPR007759">
    <property type="entry name" value="Asxl_HARE-HTH"/>
</dbReference>
<organism evidence="3">
    <name type="scientific">marine sediment metagenome</name>
    <dbReference type="NCBI Taxonomy" id="412755"/>
    <lineage>
        <taxon>unclassified sequences</taxon>
        <taxon>metagenomes</taxon>
        <taxon>ecological metagenomes</taxon>
    </lineage>
</organism>
<dbReference type="AlphaFoldDB" id="X0YP43"/>
<name>X0YP43_9ZZZZ</name>
<protein>
    <recommendedName>
        <fullName evidence="2">HTH HARE-type domain-containing protein</fullName>
    </recommendedName>
</protein>
<proteinExistence type="predicted"/>
<feature type="domain" description="HTH HARE-type" evidence="2">
    <location>
        <begin position="4"/>
        <end position="68"/>
    </location>
</feature>
<dbReference type="Pfam" id="PF05066">
    <property type="entry name" value="HARE-HTH"/>
    <property type="match status" value="1"/>
</dbReference>
<keyword evidence="1" id="KW-0804">Transcription</keyword>
<sequence length="116" mass="13850">MKHKSVADGAYEILIKHKKPLHYRQITKELTKIRPLKVKEPYYAVNASMSGDKRFTRIKRGVWGLVKWQYKDANIKYSLTSYCLKDGTMFLTSYMRPFFPKEENAVEITFIRQRRK</sequence>
<dbReference type="InterPro" id="IPR038087">
    <property type="entry name" value="RNAP_delta_N_dom_sf"/>
</dbReference>
<accession>X0YP43</accession>
<evidence type="ECO:0000313" key="3">
    <source>
        <dbReference type="EMBL" id="GAG50238.1"/>
    </source>
</evidence>
<gene>
    <name evidence="3" type="ORF">S01H1_79083</name>
</gene>
<dbReference type="EMBL" id="BARS01053277">
    <property type="protein sequence ID" value="GAG50238.1"/>
    <property type="molecule type" value="Genomic_DNA"/>
</dbReference>
<evidence type="ECO:0000256" key="1">
    <source>
        <dbReference type="ARBA" id="ARBA00023163"/>
    </source>
</evidence>
<reference evidence="3" key="1">
    <citation type="journal article" date="2014" name="Front. Microbiol.">
        <title>High frequency of phylogenetically diverse reductive dehalogenase-homologous genes in deep subseafloor sedimentary metagenomes.</title>
        <authorList>
            <person name="Kawai M."/>
            <person name="Futagami T."/>
            <person name="Toyoda A."/>
            <person name="Takaki Y."/>
            <person name="Nishi S."/>
            <person name="Hori S."/>
            <person name="Arai W."/>
            <person name="Tsubouchi T."/>
            <person name="Morono Y."/>
            <person name="Uchiyama I."/>
            <person name="Ito T."/>
            <person name="Fujiyama A."/>
            <person name="Inagaki F."/>
            <person name="Takami H."/>
        </authorList>
    </citation>
    <scope>NUCLEOTIDE SEQUENCE</scope>
    <source>
        <strain evidence="3">Expedition CK06-06</strain>
    </source>
</reference>
<evidence type="ECO:0000259" key="2">
    <source>
        <dbReference type="PROSITE" id="PS51913"/>
    </source>
</evidence>
<dbReference type="GO" id="GO:0006355">
    <property type="term" value="P:regulation of DNA-templated transcription"/>
    <property type="evidence" value="ECO:0007669"/>
    <property type="project" value="InterPro"/>
</dbReference>
<dbReference type="Gene3D" id="1.10.10.1250">
    <property type="entry name" value="RNA polymerase, subunit delta, N-terminal domain"/>
    <property type="match status" value="1"/>
</dbReference>